<dbReference type="EMBL" id="JAGZYH010000078">
    <property type="protein sequence ID" value="MBS6623211.1"/>
    <property type="molecule type" value="Genomic_DNA"/>
</dbReference>
<evidence type="ECO:0000313" key="2">
    <source>
        <dbReference type="Proteomes" id="UP000811365"/>
    </source>
</evidence>
<organism evidence="1 2">
    <name type="scientific">Faecalibacterium prausnitzii</name>
    <dbReference type="NCBI Taxonomy" id="853"/>
    <lineage>
        <taxon>Bacteria</taxon>
        <taxon>Bacillati</taxon>
        <taxon>Bacillota</taxon>
        <taxon>Clostridia</taxon>
        <taxon>Eubacteriales</taxon>
        <taxon>Oscillospiraceae</taxon>
        <taxon>Faecalibacterium</taxon>
    </lineage>
</organism>
<name>A0A9E1GMQ3_9FIRM</name>
<dbReference type="AlphaFoldDB" id="A0A9E1GMQ3"/>
<comment type="caution">
    <text evidence="1">The sequence shown here is derived from an EMBL/GenBank/DDBJ whole genome shotgun (WGS) entry which is preliminary data.</text>
</comment>
<reference evidence="1" key="1">
    <citation type="submission" date="2021-02" db="EMBL/GenBank/DDBJ databases">
        <title>Infant gut strain persistence is associated with maternal origin, phylogeny, and functional potential including surface adhesion and iron acquisition.</title>
        <authorList>
            <person name="Lou Y.C."/>
        </authorList>
    </citation>
    <scope>NUCLEOTIDE SEQUENCE</scope>
    <source>
        <strain evidence="1">L2_039_000G1_dasL2_039_000G1_maxbin2.maxbin.077</strain>
    </source>
</reference>
<gene>
    <name evidence="1" type="ORF">KH315_13840</name>
</gene>
<proteinExistence type="predicted"/>
<dbReference type="Proteomes" id="UP000811365">
    <property type="component" value="Unassembled WGS sequence"/>
</dbReference>
<protein>
    <submittedName>
        <fullName evidence="1">Uncharacterized protein</fullName>
    </submittedName>
</protein>
<evidence type="ECO:0000313" key="1">
    <source>
        <dbReference type="EMBL" id="MBS6623211.1"/>
    </source>
</evidence>
<sequence length="630" mass="69871">MAYNTIKLPSSSAPSMSQVRIETFLGVDLTNQASNVDEYKSPNAENMIRDVPGKVRKRMGWHTLLTLDARINGYHPLYGKKSLIHAGTKLYQVDGLSDTLADQEPAAIYSDMADDRSKSWEFGGKLYIADGKTLLVYDGETVKTAQSLARVPLVTIAKAPVGGGTQYEPLNLLQPKFEERFAGTEDAKAYHLSFSGLDSAAVEAYVLDSGGNWVQKAENKDFTVDRAAGIVNFNTAPGKSPVSGEDNVKIIASRTVKGYADRINKCRIGIAFGVNGAADRLFLAGNPDFINYDWYSGQNDPTYWGDTDYSVLGQSDSAIMGYSIVNARLAAHKNAPAAERNVILREGNLTDNKPTFPIVNMLQGVGAVAQFSFANLATEPVFLTELGVYAITAADISGEKYAQNRSFFLNGKLLKEQNMKDAFAVVYKDMYWLALNGKAYILDGLQALQTDKSAPYSNRQYAGFLCTGIPARVMWVEDNVLYFGSDGGQIRAFYTDPASQLSYNDDGAPIYACWTTPDIFGKNFHRFKTFSQFYVGISAAAATSVRAWARENGLWEEQFFDETTARYFDWENITWDKWSWSTDTTPQTIGQKIRIKKVDKAAFRVENDALNEPFGLEHINIEFVETGYYK</sequence>
<accession>A0A9E1GMQ3</accession>